<evidence type="ECO:0000256" key="9">
    <source>
        <dbReference type="PIRSR" id="PIRSR000460-1"/>
    </source>
</evidence>
<dbReference type="STRING" id="1480694.DC28_09695"/>
<evidence type="ECO:0000256" key="4">
    <source>
        <dbReference type="ARBA" id="ARBA00022600"/>
    </source>
</evidence>
<evidence type="ECO:0000313" key="11">
    <source>
        <dbReference type="EMBL" id="KGE71557.1"/>
    </source>
</evidence>
<dbReference type="AlphaFoldDB" id="A0A098QYJ3"/>
<accession>A0A098QYJ3</accession>
<dbReference type="Gene3D" id="3.40.50.2000">
    <property type="entry name" value="Glycogen Phosphorylase B"/>
    <property type="match status" value="2"/>
</dbReference>
<dbReference type="InterPro" id="IPR000811">
    <property type="entry name" value="Glyco_trans_35"/>
</dbReference>
<dbReference type="GO" id="GO:0030170">
    <property type="term" value="F:pyridoxal phosphate binding"/>
    <property type="evidence" value="ECO:0007669"/>
    <property type="project" value="InterPro"/>
</dbReference>
<comment type="similarity">
    <text evidence="3 10">Belongs to the glycogen phosphorylase family.</text>
</comment>
<keyword evidence="6 10" id="KW-0808">Transferase</keyword>
<evidence type="ECO:0000256" key="7">
    <source>
        <dbReference type="ARBA" id="ARBA00022898"/>
    </source>
</evidence>
<dbReference type="FunFam" id="3.40.50.2000:FF:000005">
    <property type="entry name" value="Alpha-1,4 glucan phosphorylase"/>
    <property type="match status" value="1"/>
</dbReference>
<keyword evidence="7 9" id="KW-0663">Pyridoxal phosphate</keyword>
<keyword evidence="5 10" id="KW-0328">Glycosyltransferase</keyword>
<reference evidence="11 12" key="1">
    <citation type="submission" date="2014-05" db="EMBL/GenBank/DDBJ databases">
        <title>De novo Genome Sequence of Spirocheata sp.</title>
        <authorList>
            <person name="Shivani Y."/>
            <person name="Subhash Y."/>
            <person name="Tushar L."/>
            <person name="Sasikala C."/>
            <person name="Ramana C.V."/>
        </authorList>
    </citation>
    <scope>NUCLEOTIDE SEQUENCE [LARGE SCALE GENOMIC DNA]</scope>
    <source>
        <strain evidence="11 12">JC230</strain>
    </source>
</reference>
<dbReference type="SUPFAM" id="SSF53756">
    <property type="entry name" value="UDP-Glycosyltransferase/glycogen phosphorylase"/>
    <property type="match status" value="1"/>
</dbReference>
<proteinExistence type="inferred from homology"/>
<evidence type="ECO:0000313" key="12">
    <source>
        <dbReference type="Proteomes" id="UP000029692"/>
    </source>
</evidence>
<dbReference type="Proteomes" id="UP000029692">
    <property type="component" value="Unassembled WGS sequence"/>
</dbReference>
<comment type="function">
    <text evidence="10">Allosteric enzyme that catalyzes the rate-limiting step in glycogen catabolism, the phosphorolytic cleavage of glycogen to produce glucose-1-phosphate, and plays a central role in maintaining cellular and organismal glucose homeostasis.</text>
</comment>
<sequence length="829" mass="93733">MRSGNSKDAIKWDFAEHLKYNMGVDSYSATEQDRFMALANAVRDRLINQWLQTQRTHHEKGVKRVYYLSLEFLMGRAMGNNVINAGFEEAVRDAMEELGYSFEEMREQEVDAGLGNGGLGRLAACFLDSLATLDLPAFGYGLRYDYGIFRQGVENGHQVEHPDDWLRNGNPWEIERPEVSVPVNFGGRVQAVQNAKGQTVYQWVDTDQVIGVAFDTPIVGFGGKTVNTLRLWSARANEEFSFHEFNEGDYVEAVADKVHAENLTKVLYPNDKLYLGKELRLKQQYFFVACSLADIIRRFKKSGKKWKDLPSMAAIQLNDTHPSVAVAELMRILMDHEGLTWETAWDITVKTLGYTNHTLMPEALEKWAVPMFEKLLPRHLQIIYEINHRFLSQVAIKFPGNTQKLADMSIIEEGNPKQIRMAYLAIVGSHSTNGVAALHTELLKSRLVPNFAQMWPNRFNNKTNGITQRRFLLKANPPLAKLITDTIGNGWVTNMAELKKLLPYAEDTAFRKQFAAVKAQAKQALADQVLRETGWVIETDRIFDVQIKRIHEYKRQLLNALHIIILYNRIKAGKTKGLLPRTFIFGGKAAPGYAMAKLIIKLINNISNVVNNDPDVNKYLQVYFLPNYRVSLAEKIIPAADVSEQISTAGTEASGTGNMKFMANGALTLGTLDGANIEIREEAGDENCFIFGLTADEVEELRPTYDPYKYYLENQEIKDALDLLFSGHFNFGEPNIFEPIRHTLFEGGDNYFHLADLASYTAAQDKVVAQYADQDTWVRKAIINVATSGKFSSDRTIAEYAKDIWDVKPCAIDLNTEGEETLIEATKRK</sequence>
<evidence type="ECO:0000256" key="8">
    <source>
        <dbReference type="ARBA" id="ARBA00023277"/>
    </source>
</evidence>
<evidence type="ECO:0000256" key="3">
    <source>
        <dbReference type="ARBA" id="ARBA00006047"/>
    </source>
</evidence>
<comment type="catalytic activity">
    <reaction evidence="1 10">
        <text>[(1-&gt;4)-alpha-D-glucosyl](n) + phosphate = [(1-&gt;4)-alpha-D-glucosyl](n-1) + alpha-D-glucose 1-phosphate</text>
        <dbReference type="Rhea" id="RHEA:41732"/>
        <dbReference type="Rhea" id="RHEA-COMP:9584"/>
        <dbReference type="Rhea" id="RHEA-COMP:9586"/>
        <dbReference type="ChEBI" id="CHEBI:15444"/>
        <dbReference type="ChEBI" id="CHEBI:43474"/>
        <dbReference type="ChEBI" id="CHEBI:58601"/>
        <dbReference type="EC" id="2.4.1.1"/>
    </reaction>
</comment>
<evidence type="ECO:0000256" key="10">
    <source>
        <dbReference type="RuleBase" id="RU000587"/>
    </source>
</evidence>
<feature type="modified residue" description="N6-(pyridoxal phosphate)lysine" evidence="9">
    <location>
        <position position="660"/>
    </location>
</feature>
<organism evidence="11 12">
    <name type="scientific">Spirochaeta lutea</name>
    <dbReference type="NCBI Taxonomy" id="1480694"/>
    <lineage>
        <taxon>Bacteria</taxon>
        <taxon>Pseudomonadati</taxon>
        <taxon>Spirochaetota</taxon>
        <taxon>Spirochaetia</taxon>
        <taxon>Spirochaetales</taxon>
        <taxon>Spirochaetaceae</taxon>
        <taxon>Spirochaeta</taxon>
    </lineage>
</organism>
<gene>
    <name evidence="11" type="ORF">DC28_09695</name>
</gene>
<dbReference type="FunFam" id="3.40.50.2000:FF:000002">
    <property type="entry name" value="Alpha-1,4 glucan phosphorylase"/>
    <property type="match status" value="1"/>
</dbReference>
<evidence type="ECO:0000256" key="5">
    <source>
        <dbReference type="ARBA" id="ARBA00022676"/>
    </source>
</evidence>
<dbReference type="InterPro" id="IPR011833">
    <property type="entry name" value="Glycg_phsphrylas"/>
</dbReference>
<dbReference type="Pfam" id="PF00343">
    <property type="entry name" value="Phosphorylase"/>
    <property type="match status" value="1"/>
</dbReference>
<dbReference type="PANTHER" id="PTHR11468:SF3">
    <property type="entry name" value="GLYCOGEN PHOSPHORYLASE, LIVER FORM"/>
    <property type="match status" value="1"/>
</dbReference>
<comment type="caution">
    <text evidence="11">The sequence shown here is derived from an EMBL/GenBank/DDBJ whole genome shotgun (WGS) entry which is preliminary data.</text>
</comment>
<evidence type="ECO:0000256" key="2">
    <source>
        <dbReference type="ARBA" id="ARBA00001933"/>
    </source>
</evidence>
<dbReference type="CDD" id="cd04300">
    <property type="entry name" value="GT35_Glycogen_Phosphorylase"/>
    <property type="match status" value="1"/>
</dbReference>
<keyword evidence="12" id="KW-1185">Reference proteome</keyword>
<name>A0A098QYJ3_9SPIO</name>
<dbReference type="GO" id="GO:0008184">
    <property type="term" value="F:glycogen phosphorylase activity"/>
    <property type="evidence" value="ECO:0007669"/>
    <property type="project" value="InterPro"/>
</dbReference>
<evidence type="ECO:0000256" key="6">
    <source>
        <dbReference type="ARBA" id="ARBA00022679"/>
    </source>
</evidence>
<dbReference type="EMBL" id="JNUP01000065">
    <property type="protein sequence ID" value="KGE71557.1"/>
    <property type="molecule type" value="Genomic_DNA"/>
</dbReference>
<evidence type="ECO:0000256" key="1">
    <source>
        <dbReference type="ARBA" id="ARBA00001275"/>
    </source>
</evidence>
<dbReference type="NCBIfam" id="TIGR02093">
    <property type="entry name" value="P_ylase"/>
    <property type="match status" value="1"/>
</dbReference>
<dbReference type="EC" id="2.4.1.1" evidence="10"/>
<comment type="cofactor">
    <cofactor evidence="2 10">
        <name>pyridoxal 5'-phosphate</name>
        <dbReference type="ChEBI" id="CHEBI:597326"/>
    </cofactor>
</comment>
<dbReference type="PANTHER" id="PTHR11468">
    <property type="entry name" value="GLYCOGEN PHOSPHORYLASE"/>
    <property type="match status" value="1"/>
</dbReference>
<protein>
    <recommendedName>
        <fullName evidence="10">Alpha-1,4 glucan phosphorylase</fullName>
        <ecNumber evidence="10">2.4.1.1</ecNumber>
    </recommendedName>
</protein>
<keyword evidence="8 10" id="KW-0119">Carbohydrate metabolism</keyword>
<keyword evidence="4" id="KW-0321">Glycogen metabolism</keyword>
<dbReference type="GO" id="GO:0005737">
    <property type="term" value="C:cytoplasm"/>
    <property type="evidence" value="ECO:0007669"/>
    <property type="project" value="TreeGrafter"/>
</dbReference>
<dbReference type="GO" id="GO:0005980">
    <property type="term" value="P:glycogen catabolic process"/>
    <property type="evidence" value="ECO:0007669"/>
    <property type="project" value="TreeGrafter"/>
</dbReference>
<dbReference type="eggNOG" id="COG0058">
    <property type="taxonomic scope" value="Bacteria"/>
</dbReference>
<dbReference type="PIRSF" id="PIRSF000460">
    <property type="entry name" value="Pprylas_GlgP"/>
    <property type="match status" value="1"/>
</dbReference>